<accession>A0A7Y9WEW9</accession>
<evidence type="ECO:0008006" key="4">
    <source>
        <dbReference type="Google" id="ProtNLM"/>
    </source>
</evidence>
<dbReference type="InterPro" id="IPR015797">
    <property type="entry name" value="NUDIX_hydrolase-like_dom_sf"/>
</dbReference>
<dbReference type="Proteomes" id="UP000572540">
    <property type="component" value="Unassembled WGS sequence"/>
</dbReference>
<feature type="compositionally biased region" description="Basic and acidic residues" evidence="1">
    <location>
        <begin position="95"/>
        <end position="113"/>
    </location>
</feature>
<dbReference type="EMBL" id="JACCAU010000001">
    <property type="protein sequence ID" value="NYH18593.1"/>
    <property type="molecule type" value="Genomic_DNA"/>
</dbReference>
<reference evidence="2 3" key="1">
    <citation type="submission" date="2020-07" db="EMBL/GenBank/DDBJ databases">
        <title>Exploring microbial biodiversity for novel pathways involved in the catabolism of aromatic compounds derived from lignin.</title>
        <authorList>
            <person name="Elkins J."/>
        </authorList>
    </citation>
    <scope>NUCLEOTIDE SEQUENCE [LARGE SCALE GENOMIC DNA]</scope>
    <source>
        <strain evidence="2 3">H2C3B</strain>
    </source>
</reference>
<evidence type="ECO:0000256" key="1">
    <source>
        <dbReference type="SAM" id="MobiDB-lite"/>
    </source>
</evidence>
<evidence type="ECO:0000313" key="3">
    <source>
        <dbReference type="Proteomes" id="UP000572540"/>
    </source>
</evidence>
<organism evidence="2 3">
    <name type="scientific">Paraburkholderia bryophila</name>
    <dbReference type="NCBI Taxonomy" id="420952"/>
    <lineage>
        <taxon>Bacteria</taxon>
        <taxon>Pseudomonadati</taxon>
        <taxon>Pseudomonadota</taxon>
        <taxon>Betaproteobacteria</taxon>
        <taxon>Burkholderiales</taxon>
        <taxon>Burkholderiaceae</taxon>
        <taxon>Paraburkholderia</taxon>
    </lineage>
</organism>
<comment type="caution">
    <text evidence="2">The sequence shown here is derived from an EMBL/GenBank/DDBJ whole genome shotgun (WGS) entry which is preliminary data.</text>
</comment>
<protein>
    <recommendedName>
        <fullName evidence="4">NUDIX domain-containing protein</fullName>
    </recommendedName>
</protein>
<dbReference type="AlphaFoldDB" id="A0A7Y9WEW9"/>
<sequence>MPRNPRIRITHVEPLSNSWNRLDKFSLDYVRADGETQALTREIYHVDDGATVLLYDATRCTVILVRQFRLPAYLRGGSGDLLETPAGFLDGADPEGPHEAGSGRRDRLPDRVDEKSLQRVDGARLCHARGALFRRAICTR</sequence>
<evidence type="ECO:0000313" key="2">
    <source>
        <dbReference type="EMBL" id="NYH18593.1"/>
    </source>
</evidence>
<name>A0A7Y9WEW9_9BURK</name>
<gene>
    <name evidence="2" type="ORF">GGD41_005821</name>
</gene>
<dbReference type="Gene3D" id="3.90.79.10">
    <property type="entry name" value="Nucleoside Triphosphate Pyrophosphohydrolase"/>
    <property type="match status" value="1"/>
</dbReference>
<feature type="region of interest" description="Disordered" evidence="1">
    <location>
        <begin position="85"/>
        <end position="113"/>
    </location>
</feature>
<dbReference type="SUPFAM" id="SSF55811">
    <property type="entry name" value="Nudix"/>
    <property type="match status" value="1"/>
</dbReference>
<proteinExistence type="predicted"/>